<dbReference type="AlphaFoldDB" id="A0A7S3V0D7"/>
<proteinExistence type="predicted"/>
<organism evidence="3">
    <name type="scientific">Aplanochytrium stocchinoi</name>
    <dbReference type="NCBI Taxonomy" id="215587"/>
    <lineage>
        <taxon>Eukaryota</taxon>
        <taxon>Sar</taxon>
        <taxon>Stramenopiles</taxon>
        <taxon>Bigyra</taxon>
        <taxon>Labyrinthulomycetes</taxon>
        <taxon>Thraustochytrida</taxon>
        <taxon>Thraustochytriidae</taxon>
        <taxon>Aplanochytrium</taxon>
    </lineage>
</organism>
<accession>A0A7S3V0D7</accession>
<feature type="coiled-coil region" evidence="1">
    <location>
        <begin position="8"/>
        <end position="55"/>
    </location>
</feature>
<dbReference type="Gene3D" id="1.20.120.340">
    <property type="entry name" value="Flagellar protein FliS"/>
    <property type="match status" value="1"/>
</dbReference>
<evidence type="ECO:0000313" key="3">
    <source>
        <dbReference type="EMBL" id="CAE0443237.1"/>
    </source>
</evidence>
<evidence type="ECO:0000256" key="2">
    <source>
        <dbReference type="SAM" id="MobiDB-lite"/>
    </source>
</evidence>
<evidence type="ECO:0000256" key="1">
    <source>
        <dbReference type="SAM" id="Coils"/>
    </source>
</evidence>
<feature type="compositionally biased region" description="Acidic residues" evidence="2">
    <location>
        <begin position="121"/>
        <end position="136"/>
    </location>
</feature>
<gene>
    <name evidence="3" type="ORF">ASTO00021_LOCUS13331</name>
</gene>
<reference evidence="3" key="1">
    <citation type="submission" date="2021-01" db="EMBL/GenBank/DDBJ databases">
        <authorList>
            <person name="Corre E."/>
            <person name="Pelletier E."/>
            <person name="Niang G."/>
            <person name="Scheremetjew M."/>
            <person name="Finn R."/>
            <person name="Kale V."/>
            <person name="Holt S."/>
            <person name="Cochrane G."/>
            <person name="Meng A."/>
            <person name="Brown T."/>
            <person name="Cohen L."/>
        </authorList>
    </citation>
    <scope>NUCLEOTIDE SEQUENCE</scope>
    <source>
        <strain evidence="3">GSBS06</strain>
    </source>
</reference>
<dbReference type="EMBL" id="HBIN01017472">
    <property type="protein sequence ID" value="CAE0443237.1"/>
    <property type="molecule type" value="Transcribed_RNA"/>
</dbReference>
<keyword evidence="1" id="KW-0175">Coiled coil</keyword>
<feature type="region of interest" description="Disordered" evidence="2">
    <location>
        <begin position="116"/>
        <end position="136"/>
    </location>
</feature>
<sequence>MSMQDLLFEQAEKLGQEARNALEQLKEVEQVKQALEAFDAQVEELRKALDNDQARMIFDTLKTVYDQVSAAVQKAIESEAGQQVIKSLNDLKAEYLDGAKEAAEEEAQRIAEFEQATVEREEIEEEEEEEEQNELL</sequence>
<name>A0A7S3V0D7_9STRA</name>
<protein>
    <submittedName>
        <fullName evidence="3">Uncharacterized protein</fullName>
    </submittedName>
</protein>